<evidence type="ECO:0000259" key="8">
    <source>
        <dbReference type="Pfam" id="PF02687"/>
    </source>
</evidence>
<evidence type="ECO:0000313" key="11">
    <source>
        <dbReference type="Proteomes" id="UP000567293"/>
    </source>
</evidence>
<sequence>MPGVESLGLTDSLPMEGAASDRLKIETPLPNAKPVEDRLYFVSASPEYFSTLKIAMRAGRAFRDSDGQKSSLVAIVNEAFVKQFFPGTNPIGYHVAFADPPTTWREIVGVVSDFRQRNPEEDLRPLAYFPVAQTAPPRWSMAIRVRSSSDMGSAAARISDWLRPVDPELYWELGSMQAQIANSESITLRRPMITLLASFGGLALILVVVGVFGVASYSVAERTREIGIRTALGAGRLKIAGLVLLESLAVTSAGLLVGTLGALAVTRFLPTEGIGWSGSGIFLYGISRTDSLTYGLAAALLACVVLAASWVPARRAMRADPMVALRDE</sequence>
<dbReference type="PANTHER" id="PTHR30572:SF4">
    <property type="entry name" value="ABC TRANSPORTER PERMEASE YTRF"/>
    <property type="match status" value="1"/>
</dbReference>
<keyword evidence="3 7" id="KW-0812">Transmembrane</keyword>
<feature type="transmembrane region" description="Helical" evidence="7">
    <location>
        <begin position="292"/>
        <end position="313"/>
    </location>
</feature>
<evidence type="ECO:0000256" key="2">
    <source>
        <dbReference type="ARBA" id="ARBA00022475"/>
    </source>
</evidence>
<reference evidence="10" key="1">
    <citation type="submission" date="2020-06" db="EMBL/GenBank/DDBJ databases">
        <title>Legume-microbial interactions unlock mineral nutrients during tropical forest succession.</title>
        <authorList>
            <person name="Epihov D.Z."/>
        </authorList>
    </citation>
    <scope>NUCLEOTIDE SEQUENCE [LARGE SCALE GENOMIC DNA]</scope>
    <source>
        <strain evidence="10">Pan2503</strain>
    </source>
</reference>
<dbReference type="InterPro" id="IPR025857">
    <property type="entry name" value="MacB_PCD"/>
</dbReference>
<evidence type="ECO:0000313" key="10">
    <source>
        <dbReference type="EMBL" id="MBA0088630.1"/>
    </source>
</evidence>
<dbReference type="GO" id="GO:0005886">
    <property type="term" value="C:plasma membrane"/>
    <property type="evidence" value="ECO:0007669"/>
    <property type="project" value="UniProtKB-SubCell"/>
</dbReference>
<proteinExistence type="inferred from homology"/>
<keyword evidence="11" id="KW-1185">Reference proteome</keyword>
<dbReference type="AlphaFoldDB" id="A0A7V8NWP9"/>
<dbReference type="InterPro" id="IPR050250">
    <property type="entry name" value="Macrolide_Exporter_MacB"/>
</dbReference>
<dbReference type="Pfam" id="PF02687">
    <property type="entry name" value="FtsX"/>
    <property type="match status" value="1"/>
</dbReference>
<feature type="transmembrane region" description="Helical" evidence="7">
    <location>
        <begin position="239"/>
        <end position="265"/>
    </location>
</feature>
<accession>A0A7V8NWP9</accession>
<evidence type="ECO:0000256" key="1">
    <source>
        <dbReference type="ARBA" id="ARBA00004651"/>
    </source>
</evidence>
<evidence type="ECO:0000256" key="4">
    <source>
        <dbReference type="ARBA" id="ARBA00022989"/>
    </source>
</evidence>
<gene>
    <name evidence="10" type="ORF">HRJ53_26885</name>
</gene>
<comment type="similarity">
    <text evidence="6">Belongs to the ABC-4 integral membrane protein family.</text>
</comment>
<evidence type="ECO:0000259" key="9">
    <source>
        <dbReference type="Pfam" id="PF12704"/>
    </source>
</evidence>
<dbReference type="EMBL" id="JACDQQ010002599">
    <property type="protein sequence ID" value="MBA0088630.1"/>
    <property type="molecule type" value="Genomic_DNA"/>
</dbReference>
<feature type="domain" description="MacB-like periplasmic core" evidence="9">
    <location>
        <begin position="42"/>
        <end position="159"/>
    </location>
</feature>
<dbReference type="InterPro" id="IPR003838">
    <property type="entry name" value="ABC3_permease_C"/>
</dbReference>
<keyword evidence="5 7" id="KW-0472">Membrane</keyword>
<feature type="domain" description="ABC3 transporter permease C-terminal" evidence="8">
    <location>
        <begin position="198"/>
        <end position="321"/>
    </location>
</feature>
<feature type="transmembrane region" description="Helical" evidence="7">
    <location>
        <begin position="192"/>
        <end position="219"/>
    </location>
</feature>
<evidence type="ECO:0000256" key="7">
    <source>
        <dbReference type="SAM" id="Phobius"/>
    </source>
</evidence>
<dbReference type="Pfam" id="PF12704">
    <property type="entry name" value="MacB_PCD"/>
    <property type="match status" value="1"/>
</dbReference>
<dbReference type="PANTHER" id="PTHR30572">
    <property type="entry name" value="MEMBRANE COMPONENT OF TRANSPORTER-RELATED"/>
    <property type="match status" value="1"/>
</dbReference>
<dbReference type="GO" id="GO:0022857">
    <property type="term" value="F:transmembrane transporter activity"/>
    <property type="evidence" value="ECO:0007669"/>
    <property type="project" value="TreeGrafter"/>
</dbReference>
<comment type="subcellular location">
    <subcellularLocation>
        <location evidence="1">Cell membrane</location>
        <topology evidence="1">Multi-pass membrane protein</topology>
    </subcellularLocation>
</comment>
<organism evidence="10 11">
    <name type="scientific">Candidatus Acidiferrum panamense</name>
    <dbReference type="NCBI Taxonomy" id="2741543"/>
    <lineage>
        <taxon>Bacteria</taxon>
        <taxon>Pseudomonadati</taxon>
        <taxon>Acidobacteriota</taxon>
        <taxon>Terriglobia</taxon>
        <taxon>Candidatus Acidiferrales</taxon>
        <taxon>Candidatus Acidiferrum</taxon>
    </lineage>
</organism>
<comment type="caution">
    <text evidence="10">The sequence shown here is derived from an EMBL/GenBank/DDBJ whole genome shotgun (WGS) entry which is preliminary data.</text>
</comment>
<dbReference type="Proteomes" id="UP000567293">
    <property type="component" value="Unassembled WGS sequence"/>
</dbReference>
<protein>
    <submittedName>
        <fullName evidence="10">FtsX-like permease family protein</fullName>
    </submittedName>
</protein>
<evidence type="ECO:0000256" key="3">
    <source>
        <dbReference type="ARBA" id="ARBA00022692"/>
    </source>
</evidence>
<name>A0A7V8NWP9_9BACT</name>
<keyword evidence="4 7" id="KW-1133">Transmembrane helix</keyword>
<evidence type="ECO:0000256" key="5">
    <source>
        <dbReference type="ARBA" id="ARBA00023136"/>
    </source>
</evidence>
<evidence type="ECO:0000256" key="6">
    <source>
        <dbReference type="ARBA" id="ARBA00038076"/>
    </source>
</evidence>
<keyword evidence="2" id="KW-1003">Cell membrane</keyword>